<name>A0A059FDA3_9PROT</name>
<keyword evidence="3" id="KW-1185">Reference proteome</keyword>
<gene>
    <name evidence="2" type="ORF">HJA_09074</name>
</gene>
<keyword evidence="1" id="KW-0812">Transmembrane</keyword>
<evidence type="ECO:0000313" key="2">
    <source>
        <dbReference type="EMBL" id="KCZ88508.1"/>
    </source>
</evidence>
<sequence length="184" mass="20293">MADEDPTETREAKLAQRRARVEYFAFIAQIVSAIAIVISLVFVGIQLHDGNTVTLRNESNATMTQWSAFRASIYSDRDTAEVFRAGMSGAPPLDATDQLRFGYIMREHAWATFQIWDRAKRGLVPSANFEAGAAPDYLKVICTPGGSVVWAGIRSEMPAPFVADMDRIAQAYAPAHHVSCIPEE</sequence>
<dbReference type="EMBL" id="ARYJ01000005">
    <property type="protein sequence ID" value="KCZ88508.1"/>
    <property type="molecule type" value="Genomic_DNA"/>
</dbReference>
<dbReference type="RefSeq" id="WP_035581238.1">
    <property type="nucleotide sequence ID" value="NZ_ARYJ01000005.1"/>
</dbReference>
<organism evidence="2 3">
    <name type="scientific">Hyphomonas jannaschiana VP2</name>
    <dbReference type="NCBI Taxonomy" id="1280952"/>
    <lineage>
        <taxon>Bacteria</taxon>
        <taxon>Pseudomonadati</taxon>
        <taxon>Pseudomonadota</taxon>
        <taxon>Alphaproteobacteria</taxon>
        <taxon>Hyphomonadales</taxon>
        <taxon>Hyphomonadaceae</taxon>
        <taxon>Hyphomonas</taxon>
    </lineage>
</organism>
<feature type="transmembrane region" description="Helical" evidence="1">
    <location>
        <begin position="23"/>
        <end position="45"/>
    </location>
</feature>
<dbReference type="PATRIC" id="fig|1280952.3.peg.1809"/>
<comment type="caution">
    <text evidence="2">The sequence shown here is derived from an EMBL/GenBank/DDBJ whole genome shotgun (WGS) entry which is preliminary data.</text>
</comment>
<reference evidence="2 3" key="1">
    <citation type="journal article" date="2014" name="Antonie Van Leeuwenhoek">
        <title>Hyphomonas beringensis sp. nov. and Hyphomonas chukchiensis sp. nov., isolated from surface seawater of the Bering Sea and Chukchi Sea.</title>
        <authorList>
            <person name="Li C."/>
            <person name="Lai Q."/>
            <person name="Li G."/>
            <person name="Dong C."/>
            <person name="Wang J."/>
            <person name="Liao Y."/>
            <person name="Shao Z."/>
        </authorList>
    </citation>
    <scope>NUCLEOTIDE SEQUENCE [LARGE SCALE GENOMIC DNA]</scope>
    <source>
        <strain evidence="2 3">VP2</strain>
    </source>
</reference>
<protein>
    <submittedName>
        <fullName evidence="2">Uncharacterized protein</fullName>
    </submittedName>
</protein>
<evidence type="ECO:0000313" key="3">
    <source>
        <dbReference type="Proteomes" id="UP000024816"/>
    </source>
</evidence>
<dbReference type="OrthoDB" id="7619423at2"/>
<keyword evidence="1" id="KW-0472">Membrane</keyword>
<proteinExistence type="predicted"/>
<keyword evidence="1" id="KW-1133">Transmembrane helix</keyword>
<dbReference type="Proteomes" id="UP000024816">
    <property type="component" value="Unassembled WGS sequence"/>
</dbReference>
<accession>A0A059FDA3</accession>
<dbReference type="STRING" id="1280952.HJA_09074"/>
<evidence type="ECO:0000256" key="1">
    <source>
        <dbReference type="SAM" id="Phobius"/>
    </source>
</evidence>
<dbReference type="AlphaFoldDB" id="A0A059FDA3"/>